<name>A0ABN2IHZ6_9ACTN</name>
<reference evidence="2 3" key="1">
    <citation type="journal article" date="2019" name="Int. J. Syst. Evol. Microbiol.">
        <title>The Global Catalogue of Microorganisms (GCM) 10K type strain sequencing project: providing services to taxonomists for standard genome sequencing and annotation.</title>
        <authorList>
            <consortium name="The Broad Institute Genomics Platform"/>
            <consortium name="The Broad Institute Genome Sequencing Center for Infectious Disease"/>
            <person name="Wu L."/>
            <person name="Ma J."/>
        </authorList>
    </citation>
    <scope>NUCLEOTIDE SEQUENCE [LARGE SCALE GENOMIC DNA]</scope>
    <source>
        <strain evidence="2 3">JCM 14307</strain>
    </source>
</reference>
<gene>
    <name evidence="2" type="ORF">GCM10009745_61240</name>
</gene>
<keyword evidence="3" id="KW-1185">Reference proteome</keyword>
<evidence type="ECO:0000313" key="3">
    <source>
        <dbReference type="Proteomes" id="UP001500280"/>
    </source>
</evidence>
<accession>A0ABN2IHZ6</accession>
<dbReference type="RefSeq" id="WP_344159453.1">
    <property type="nucleotide sequence ID" value="NZ_BAAANF010000020.1"/>
</dbReference>
<dbReference type="Proteomes" id="UP001500280">
    <property type="component" value="Unassembled WGS sequence"/>
</dbReference>
<sequence>MRKTLATTAAVALLTAGLSGTAWAAAPEAPTDVQVSWTAEGKVRVTWKDNGEANTVAAVFPDTGYGLDQPTADAPNELVFEPRVLEEAPKVRISVRTVGADKEMSEPVRSPLFDTHRVPQLHINKAQSLSTTSVRVWWQRDTFVDETPNDPLDQPAGIWVKATVTGPAAGQQTEFVVRGGVSTADIPVRRGPLTIKISTGDQWGQAPVGEYQTVRVGTMSVTSTLSGPGHWFQTSWNTKLLANFPEIIRNEAFEVEVQARPNSSSPWKKAGRNAGLIDGKVFYPSAGAAGGQEYRLWVPAGQLFRNDVILLTPPVSTAAQYVRKYADIGTGHAPDTARVGVTVHHKIIVSPGLPLKAALQRWDGKQWRYLRAVQLDSKGKADVAIRAAGRGTTQKYRIATPPVKVNGLPVEFSTSLPFTLKVV</sequence>
<dbReference type="EMBL" id="BAAANF010000020">
    <property type="protein sequence ID" value="GAA1705345.1"/>
    <property type="molecule type" value="Genomic_DNA"/>
</dbReference>
<protein>
    <submittedName>
        <fullName evidence="2">Uncharacterized protein</fullName>
    </submittedName>
</protein>
<proteinExistence type="predicted"/>
<keyword evidence="1" id="KW-0732">Signal</keyword>
<evidence type="ECO:0000256" key="1">
    <source>
        <dbReference type="SAM" id="SignalP"/>
    </source>
</evidence>
<organism evidence="2 3">
    <name type="scientific">Kribbella yunnanensis</name>
    <dbReference type="NCBI Taxonomy" id="190194"/>
    <lineage>
        <taxon>Bacteria</taxon>
        <taxon>Bacillati</taxon>
        <taxon>Actinomycetota</taxon>
        <taxon>Actinomycetes</taxon>
        <taxon>Propionibacteriales</taxon>
        <taxon>Kribbellaceae</taxon>
        <taxon>Kribbella</taxon>
    </lineage>
</organism>
<feature type="signal peptide" evidence="1">
    <location>
        <begin position="1"/>
        <end position="24"/>
    </location>
</feature>
<feature type="chain" id="PRO_5045391572" evidence="1">
    <location>
        <begin position="25"/>
        <end position="423"/>
    </location>
</feature>
<evidence type="ECO:0000313" key="2">
    <source>
        <dbReference type="EMBL" id="GAA1705345.1"/>
    </source>
</evidence>
<comment type="caution">
    <text evidence="2">The sequence shown here is derived from an EMBL/GenBank/DDBJ whole genome shotgun (WGS) entry which is preliminary data.</text>
</comment>